<keyword evidence="3" id="KW-1003">Cell membrane</keyword>
<evidence type="ECO:0000256" key="4">
    <source>
        <dbReference type="ARBA" id="ARBA00022490"/>
    </source>
</evidence>
<dbReference type="Proteomes" id="UP000005237">
    <property type="component" value="Unassembled WGS sequence"/>
</dbReference>
<dbReference type="InterPro" id="IPR036020">
    <property type="entry name" value="WW_dom_sf"/>
</dbReference>
<dbReference type="EnsemblMetazoa" id="CJA14754.1">
    <property type="protein sequence ID" value="CJA14754.1"/>
    <property type="gene ID" value="WBGene00133958"/>
</dbReference>
<feature type="coiled-coil region" evidence="13">
    <location>
        <begin position="226"/>
        <end position="253"/>
    </location>
</feature>
<dbReference type="PROSITE" id="PS50135">
    <property type="entry name" value="ZF_ZZ_2"/>
    <property type="match status" value="1"/>
</dbReference>
<dbReference type="PANTHER" id="PTHR12268">
    <property type="entry name" value="E3 UBIQUITIN-PROTEIN LIGASE KCMF1"/>
    <property type="match status" value="1"/>
</dbReference>
<feature type="coiled-coil region" evidence="13">
    <location>
        <begin position="53"/>
        <end position="87"/>
    </location>
</feature>
<dbReference type="CDD" id="cd16242">
    <property type="entry name" value="EFh_DMD_like"/>
    <property type="match status" value="1"/>
</dbReference>
<evidence type="ECO:0000256" key="10">
    <source>
        <dbReference type="ARBA" id="ARBA00023203"/>
    </source>
</evidence>
<keyword evidence="13" id="KW-0175">Coiled coil</keyword>
<evidence type="ECO:0000256" key="13">
    <source>
        <dbReference type="SAM" id="Coils"/>
    </source>
</evidence>
<accession>A0A8R1I576</accession>
<dbReference type="PROSITE" id="PS01159">
    <property type="entry name" value="WW_DOMAIN_1"/>
    <property type="match status" value="1"/>
</dbReference>
<dbReference type="AlphaFoldDB" id="A0A8R1I576"/>
<dbReference type="GO" id="GO:0050804">
    <property type="term" value="P:modulation of chemical synaptic transmission"/>
    <property type="evidence" value="ECO:0007669"/>
    <property type="project" value="UniProtKB-ARBA"/>
</dbReference>
<feature type="region of interest" description="Disordered" evidence="14">
    <location>
        <begin position="1021"/>
        <end position="1041"/>
    </location>
</feature>
<dbReference type="Gene3D" id="2.20.70.10">
    <property type="match status" value="1"/>
</dbReference>
<dbReference type="InterPro" id="IPR018159">
    <property type="entry name" value="Spectrin/alpha-actinin"/>
</dbReference>
<dbReference type="SUPFAM" id="SSF57850">
    <property type="entry name" value="RING/U-box"/>
    <property type="match status" value="1"/>
</dbReference>
<evidence type="ECO:0000259" key="15">
    <source>
        <dbReference type="PROSITE" id="PS50020"/>
    </source>
</evidence>
<dbReference type="GO" id="GO:0008270">
    <property type="term" value="F:zinc ion binding"/>
    <property type="evidence" value="ECO:0007669"/>
    <property type="project" value="UniProtKB-KW"/>
</dbReference>
<dbReference type="SMART" id="SM00291">
    <property type="entry name" value="ZnF_ZZ"/>
    <property type="match status" value="1"/>
</dbReference>
<keyword evidence="18" id="KW-1185">Reference proteome</keyword>
<evidence type="ECO:0000256" key="12">
    <source>
        <dbReference type="PROSITE-ProRule" id="PRU00228"/>
    </source>
</evidence>
<dbReference type="Pfam" id="PF00569">
    <property type="entry name" value="ZZ"/>
    <property type="match status" value="1"/>
</dbReference>
<feature type="coiled-coil region" evidence="13">
    <location>
        <begin position="337"/>
        <end position="401"/>
    </location>
</feature>
<keyword evidence="4" id="KW-0963">Cytoplasm</keyword>
<sequence>MRRTIEACEKRCVLLNQIFDAARQSEAARNEMELWLKSATGMIGERRVEECTEEVVRQELAVLAKIVEQLEERKDKMQEINTQAHKIVDTYTKDEAHNLSHLLSRLNMSWTKFNDNIRIRRAVLEASLRSRRDFHSALAEFETWLERQEEHCSKLSKDTSNAQAIKDTARRKQWTQSYKTLNAELNAHEDVMKSVESMGKMLVEGLEAGHEKNELTKRVADTARRWTTVRNAVNEIRERLEKAEQEWEKLSDGLAELLSWIETKKKRVAEEQPIGGSLSVVMQQSATVKTLQREMESKTSLYKSTVADAHSFLMQHDLRPKLHSPHVLDDDYGDEELASLEQRRRGLEINANCERLKKNWAELGIEVESWDKLVQHAMQRLQELERNLAECQLHLTSSENEIESMKAVEKIHLEDLKIAREETDQISRRIDEVRLFVDDVNDAAARLLAEDLKLDEHARGQIEHVNKRYSTLKRAIRIRQAAVRNAASDFGPTSEHFLNQSVALPWQRAISKSNLLPYYIEQTTEKTQWEHPVWVEILKELSQFNRVKFIAYRTAMKLRALQKRLCLDLVDLPLLEKAFVRLKGLSAEECPGLEGMVCALLPMFEALHAKHPQQVQSVSLAVDVCINFLLNLFDQSRDGIMRVLSFKIALIVFSNIPLEEKYKYLFKLVSQDGHATQKQVALLLYDLIHIPRLVGEAAAFGGTNVEPSVRSCFETVRLAPTISEGAFIDWVKKEPQSIVWLAVMHRLVASENTKHASKCNVCKMFPIVGLRYRCLSCFNLDLCQNCFFSQRIAKKHKLKHPMQEYSGKTTSSDDARDFAKMLRNKLRSSRRQLAYLPIDVAEEGVPLTCPPAKVTNAATEQLNADTAQMTAHLAKLTAQHGGTAAERMESVQSPLQIINQVEQLQRDEMDQMLQRLQVENKQLRKELDWKRGAASTMEIDRSSKRHNHDRRSESRGGTLPLRNGRSVVSLKSTQSQNDVMDEAKALRMHKQRLEHRSRILEQQNEQLEMQLQRLKKVIDAQKQQNPSASSTMQLRGTAAAPHDPWRLERARSGSLSAVNNHHNDLVHANQIDDDSDEAPRGGTSVGQMQNLMNACDDLGRAMESLVVSVVYDSDENDDN</sequence>
<keyword evidence="9" id="KW-0472">Membrane</keyword>
<feature type="domain" description="ZZ-type" evidence="16">
    <location>
        <begin position="754"/>
        <end position="810"/>
    </location>
</feature>
<dbReference type="Gene3D" id="6.10.140.70">
    <property type="match status" value="1"/>
</dbReference>
<dbReference type="SUPFAM" id="SSF46966">
    <property type="entry name" value="Spectrin repeat"/>
    <property type="match status" value="4"/>
</dbReference>
<feature type="region of interest" description="Disordered" evidence="14">
    <location>
        <begin position="930"/>
        <end position="976"/>
    </location>
</feature>
<evidence type="ECO:0000256" key="6">
    <source>
        <dbReference type="ARBA" id="ARBA00022771"/>
    </source>
</evidence>
<organism evidence="17 18">
    <name type="scientific">Caenorhabditis japonica</name>
    <dbReference type="NCBI Taxonomy" id="281687"/>
    <lineage>
        <taxon>Eukaryota</taxon>
        <taxon>Metazoa</taxon>
        <taxon>Ecdysozoa</taxon>
        <taxon>Nematoda</taxon>
        <taxon>Chromadorea</taxon>
        <taxon>Rhabditida</taxon>
        <taxon>Rhabditina</taxon>
        <taxon>Rhabditomorpha</taxon>
        <taxon>Rhabditoidea</taxon>
        <taxon>Rhabditidae</taxon>
        <taxon>Peloderinae</taxon>
        <taxon>Caenorhabditis</taxon>
    </lineage>
</organism>
<dbReference type="Gene3D" id="3.30.60.90">
    <property type="match status" value="1"/>
</dbReference>
<feature type="coiled-coil region" evidence="13">
    <location>
        <begin position="171"/>
        <end position="198"/>
    </location>
</feature>
<dbReference type="Gene3D" id="1.10.238.10">
    <property type="entry name" value="EF-hand"/>
    <property type="match status" value="2"/>
</dbReference>
<dbReference type="SUPFAM" id="SSF47473">
    <property type="entry name" value="EF-hand"/>
    <property type="match status" value="2"/>
</dbReference>
<dbReference type="SUPFAM" id="SSF51045">
    <property type="entry name" value="WW domain"/>
    <property type="match status" value="1"/>
</dbReference>
<feature type="compositionally biased region" description="Polar residues" evidence="14">
    <location>
        <begin position="1021"/>
        <end position="1034"/>
    </location>
</feature>
<dbReference type="GO" id="GO:0016010">
    <property type="term" value="C:dystrophin-associated glycoprotein complex"/>
    <property type="evidence" value="ECO:0007669"/>
    <property type="project" value="UniProtKB-ARBA"/>
</dbReference>
<dbReference type="Gene3D" id="1.20.58.60">
    <property type="match status" value="3"/>
</dbReference>
<dbReference type="GO" id="GO:0042383">
    <property type="term" value="C:sarcolemma"/>
    <property type="evidence" value="ECO:0007669"/>
    <property type="project" value="UniProtKB-SubCell"/>
</dbReference>
<dbReference type="Pfam" id="PF00435">
    <property type="entry name" value="Spectrin"/>
    <property type="match status" value="1"/>
</dbReference>
<dbReference type="SMART" id="SM00456">
    <property type="entry name" value="WW"/>
    <property type="match status" value="1"/>
</dbReference>
<dbReference type="CDD" id="cd00201">
    <property type="entry name" value="WW"/>
    <property type="match status" value="1"/>
</dbReference>
<comment type="subcellular location">
    <subcellularLocation>
        <location evidence="2">Cell membrane</location>
        <location evidence="2">Sarcolemma</location>
        <topology evidence="2">Peripheral membrane protein</topology>
        <orientation evidence="2">Cytoplasmic side</orientation>
    </subcellularLocation>
    <subcellularLocation>
        <location evidence="1">Cytoplasm</location>
        <location evidence="1">Cytoskeleton</location>
    </subcellularLocation>
</comment>
<dbReference type="CDD" id="cd02334">
    <property type="entry name" value="ZZ_dystrophin"/>
    <property type="match status" value="1"/>
</dbReference>
<name>A0A8R1I576_CAEJA</name>
<keyword evidence="7" id="KW-0862">Zinc</keyword>
<reference evidence="18" key="1">
    <citation type="submission" date="2010-08" db="EMBL/GenBank/DDBJ databases">
        <authorList>
            <consortium name="Caenorhabditis japonica Sequencing Consortium"/>
            <person name="Wilson R.K."/>
        </authorList>
    </citation>
    <scope>NUCLEOTIDE SEQUENCE [LARGE SCALE GENOMIC DNA]</scope>
    <source>
        <strain evidence="18">DF5081</strain>
    </source>
</reference>
<dbReference type="InterPro" id="IPR002017">
    <property type="entry name" value="Spectrin_repeat"/>
</dbReference>
<reference evidence="17" key="2">
    <citation type="submission" date="2022-06" db="UniProtKB">
        <authorList>
            <consortium name="EnsemblMetazoa"/>
        </authorList>
    </citation>
    <scope>IDENTIFICATION</scope>
    <source>
        <strain evidence="17">DF5081</strain>
    </source>
</reference>
<evidence type="ECO:0000256" key="5">
    <source>
        <dbReference type="ARBA" id="ARBA00022723"/>
    </source>
</evidence>
<keyword evidence="11" id="KW-0206">Cytoskeleton</keyword>
<dbReference type="PROSITE" id="PS01357">
    <property type="entry name" value="ZF_ZZ_1"/>
    <property type="match status" value="1"/>
</dbReference>
<dbReference type="InterPro" id="IPR000433">
    <property type="entry name" value="Znf_ZZ"/>
</dbReference>
<keyword evidence="8" id="KW-0106">Calcium</keyword>
<feature type="domain" description="WW" evidence="15">
    <location>
        <begin position="500"/>
        <end position="534"/>
    </location>
</feature>
<evidence type="ECO:0000313" key="17">
    <source>
        <dbReference type="EnsemblMetazoa" id="CJA14754.1"/>
    </source>
</evidence>
<evidence type="ECO:0000256" key="11">
    <source>
        <dbReference type="ARBA" id="ARBA00023212"/>
    </source>
</evidence>
<evidence type="ECO:0000256" key="8">
    <source>
        <dbReference type="ARBA" id="ARBA00022837"/>
    </source>
</evidence>
<dbReference type="GO" id="GO:0099536">
    <property type="term" value="P:synaptic signaling"/>
    <property type="evidence" value="ECO:0007669"/>
    <property type="project" value="TreeGrafter"/>
</dbReference>
<keyword evidence="6 12" id="KW-0863">Zinc-finger</keyword>
<evidence type="ECO:0000256" key="3">
    <source>
        <dbReference type="ARBA" id="ARBA00022475"/>
    </source>
</evidence>
<dbReference type="GO" id="GO:0045202">
    <property type="term" value="C:synapse"/>
    <property type="evidence" value="ECO:0007669"/>
    <property type="project" value="GOC"/>
</dbReference>
<dbReference type="PANTHER" id="PTHR12268:SF14">
    <property type="entry name" value="DYSTROPHIN-1"/>
    <property type="match status" value="1"/>
</dbReference>
<proteinExistence type="predicted"/>
<dbReference type="PROSITE" id="PS50020">
    <property type="entry name" value="WW_DOMAIN_2"/>
    <property type="match status" value="1"/>
</dbReference>
<keyword evidence="5" id="KW-0479">Metal-binding</keyword>
<evidence type="ECO:0000256" key="14">
    <source>
        <dbReference type="SAM" id="MobiDB-lite"/>
    </source>
</evidence>
<dbReference type="GO" id="GO:0005737">
    <property type="term" value="C:cytoplasm"/>
    <property type="evidence" value="ECO:0007669"/>
    <property type="project" value="UniProtKB-ARBA"/>
</dbReference>
<evidence type="ECO:0000256" key="2">
    <source>
        <dbReference type="ARBA" id="ARBA00004278"/>
    </source>
</evidence>
<protein>
    <recommendedName>
        <fullName evidence="19">Dystrophin</fullName>
    </recommendedName>
</protein>
<dbReference type="InterPro" id="IPR001202">
    <property type="entry name" value="WW_dom"/>
</dbReference>
<dbReference type="Pfam" id="PF09068">
    <property type="entry name" value="EF-hand_2"/>
    <property type="match status" value="1"/>
</dbReference>
<dbReference type="InterPro" id="IPR050774">
    <property type="entry name" value="KCMF1/Dystrophin"/>
</dbReference>
<evidence type="ECO:0000256" key="1">
    <source>
        <dbReference type="ARBA" id="ARBA00004245"/>
    </source>
</evidence>
<keyword evidence="10" id="KW-0009">Actin-binding</keyword>
<dbReference type="GO" id="GO:0046716">
    <property type="term" value="P:muscle cell cellular homeostasis"/>
    <property type="evidence" value="ECO:0007669"/>
    <property type="project" value="UniProtKB-ARBA"/>
</dbReference>
<dbReference type="InterPro" id="IPR011992">
    <property type="entry name" value="EF-hand-dom_pair"/>
</dbReference>
<evidence type="ECO:0000256" key="9">
    <source>
        <dbReference type="ARBA" id="ARBA00023136"/>
    </source>
</evidence>
<dbReference type="GO" id="GO:0005856">
    <property type="term" value="C:cytoskeleton"/>
    <property type="evidence" value="ECO:0007669"/>
    <property type="project" value="UniProtKB-SubCell"/>
</dbReference>
<dbReference type="GO" id="GO:0003779">
    <property type="term" value="F:actin binding"/>
    <property type="evidence" value="ECO:0007669"/>
    <property type="project" value="UniProtKB-KW"/>
</dbReference>
<dbReference type="CDD" id="cd00176">
    <property type="entry name" value="SPEC"/>
    <property type="match status" value="1"/>
</dbReference>
<dbReference type="InterPro" id="IPR043145">
    <property type="entry name" value="Znf_ZZ_sf"/>
</dbReference>
<evidence type="ECO:0000259" key="16">
    <source>
        <dbReference type="PROSITE" id="PS50135"/>
    </source>
</evidence>
<evidence type="ECO:0008006" key="19">
    <source>
        <dbReference type="Google" id="ProtNLM"/>
    </source>
</evidence>
<dbReference type="InterPro" id="IPR015153">
    <property type="entry name" value="EF-hand_dom_typ1"/>
</dbReference>
<dbReference type="SMART" id="SM00150">
    <property type="entry name" value="SPEC"/>
    <property type="match status" value="3"/>
</dbReference>
<dbReference type="InterPro" id="IPR015154">
    <property type="entry name" value="EF-hand_dom_typ2"/>
</dbReference>
<dbReference type="Pfam" id="PF09069">
    <property type="entry name" value="EF-hand_3"/>
    <property type="match status" value="1"/>
</dbReference>
<evidence type="ECO:0000313" key="18">
    <source>
        <dbReference type="Proteomes" id="UP000005237"/>
    </source>
</evidence>
<evidence type="ECO:0000256" key="7">
    <source>
        <dbReference type="ARBA" id="ARBA00022833"/>
    </source>
</evidence>